<proteinExistence type="predicted"/>
<name>A0A9Q3DU49_9BASI</name>
<protein>
    <submittedName>
        <fullName evidence="1">Uncharacterized protein</fullName>
    </submittedName>
</protein>
<gene>
    <name evidence="1" type="ORF">O181_046795</name>
</gene>
<dbReference type="Proteomes" id="UP000765509">
    <property type="component" value="Unassembled WGS sequence"/>
</dbReference>
<comment type="caution">
    <text evidence="1">The sequence shown here is derived from an EMBL/GenBank/DDBJ whole genome shotgun (WGS) entry which is preliminary data.</text>
</comment>
<keyword evidence="2" id="KW-1185">Reference proteome</keyword>
<sequence length="246" mass="27412">MLIGIEDGHKSFFLFEPKSKNIYITHDYLFLDSEDFWPKFSSYCTSSSKVIEPPSIQLNTVSSSKTTSPLVIAHDKVDAINPHNFSDPADSPAAEVSPNGCPLAVEKLPPEEVICLPEQHNSPSPNLPKGWTYELVPNAGSLSSKNIVMRKQQTQPPSCFIGAVRSSSPQYYKEAINYPKSNACIFSIQKEFASLERHGVLEEVTKKMTFDYSAPPGCLERRQILTVTSLRKRHAYVFVACSKPKV</sequence>
<dbReference type="AlphaFoldDB" id="A0A9Q3DU49"/>
<dbReference type="OrthoDB" id="7691805at2759"/>
<dbReference type="EMBL" id="AVOT02019491">
    <property type="protein sequence ID" value="MBW0507080.1"/>
    <property type="molecule type" value="Genomic_DNA"/>
</dbReference>
<evidence type="ECO:0000313" key="1">
    <source>
        <dbReference type="EMBL" id="MBW0507080.1"/>
    </source>
</evidence>
<accession>A0A9Q3DU49</accession>
<evidence type="ECO:0000313" key="2">
    <source>
        <dbReference type="Proteomes" id="UP000765509"/>
    </source>
</evidence>
<reference evidence="1" key="1">
    <citation type="submission" date="2021-03" db="EMBL/GenBank/DDBJ databases">
        <title>Draft genome sequence of rust myrtle Austropuccinia psidii MF-1, a brazilian biotype.</title>
        <authorList>
            <person name="Quecine M.C."/>
            <person name="Pachon D.M.R."/>
            <person name="Bonatelli M.L."/>
            <person name="Correr F.H."/>
            <person name="Franceschini L.M."/>
            <person name="Leite T.F."/>
            <person name="Margarido G.R.A."/>
            <person name="Almeida C.A."/>
            <person name="Ferrarezi J.A."/>
            <person name="Labate C.A."/>
        </authorList>
    </citation>
    <scope>NUCLEOTIDE SEQUENCE</scope>
    <source>
        <strain evidence="1">MF-1</strain>
    </source>
</reference>
<organism evidence="1 2">
    <name type="scientific">Austropuccinia psidii MF-1</name>
    <dbReference type="NCBI Taxonomy" id="1389203"/>
    <lineage>
        <taxon>Eukaryota</taxon>
        <taxon>Fungi</taxon>
        <taxon>Dikarya</taxon>
        <taxon>Basidiomycota</taxon>
        <taxon>Pucciniomycotina</taxon>
        <taxon>Pucciniomycetes</taxon>
        <taxon>Pucciniales</taxon>
        <taxon>Sphaerophragmiaceae</taxon>
        <taxon>Austropuccinia</taxon>
    </lineage>
</organism>